<dbReference type="InterPro" id="IPR012349">
    <property type="entry name" value="Split_barrel_FMN-bd"/>
</dbReference>
<dbReference type="RefSeq" id="WP_066252470.1">
    <property type="nucleotide sequence ID" value="NZ_VSKL01000008.1"/>
</dbReference>
<gene>
    <name evidence="1" type="ORF">ES675_15455</name>
</gene>
<accession>A0A5D0QNX6</accession>
<dbReference type="PIRSF" id="PIRSF010372">
    <property type="entry name" value="PaiB"/>
    <property type="match status" value="1"/>
</dbReference>
<name>A0A5D0QNX6_9FLAO</name>
<dbReference type="PANTHER" id="PTHR35802">
    <property type="entry name" value="PROTEASE SYNTHASE AND SPORULATION PROTEIN PAI 2"/>
    <property type="match status" value="1"/>
</dbReference>
<protein>
    <submittedName>
        <fullName evidence="1">FMN-binding negative transcriptional regulator</fullName>
    </submittedName>
</protein>
<dbReference type="InterPro" id="IPR007396">
    <property type="entry name" value="TR_PAI2-type"/>
</dbReference>
<dbReference type="OrthoDB" id="9794948at2"/>
<keyword evidence="2" id="KW-1185">Reference proteome</keyword>
<organism evidence="1 2">
    <name type="scientific">Bizionia algoritergicola</name>
    <dbReference type="NCBI Taxonomy" id="291187"/>
    <lineage>
        <taxon>Bacteria</taxon>
        <taxon>Pseudomonadati</taxon>
        <taxon>Bacteroidota</taxon>
        <taxon>Flavobacteriia</taxon>
        <taxon>Flavobacteriales</taxon>
        <taxon>Flavobacteriaceae</taxon>
        <taxon>Bizionia</taxon>
    </lineage>
</organism>
<evidence type="ECO:0000313" key="1">
    <source>
        <dbReference type="EMBL" id="TYB70566.1"/>
    </source>
</evidence>
<reference evidence="1 2" key="1">
    <citation type="submission" date="2019-08" db="EMBL/GenBank/DDBJ databases">
        <title>Genomes of Antarctic Bizionia species.</title>
        <authorList>
            <person name="Bowman J.P."/>
        </authorList>
    </citation>
    <scope>NUCLEOTIDE SEQUENCE [LARGE SCALE GENOMIC DNA]</scope>
    <source>
        <strain evidence="1 2">APA-1</strain>
    </source>
</reference>
<dbReference type="Pfam" id="PF04299">
    <property type="entry name" value="FMN_bind_2"/>
    <property type="match status" value="1"/>
</dbReference>
<dbReference type="EMBL" id="VSKL01000008">
    <property type="protein sequence ID" value="TYB70566.1"/>
    <property type="molecule type" value="Genomic_DNA"/>
</dbReference>
<dbReference type="SUPFAM" id="SSF50475">
    <property type="entry name" value="FMN-binding split barrel"/>
    <property type="match status" value="1"/>
</dbReference>
<proteinExistence type="predicted"/>
<dbReference type="Gene3D" id="2.30.110.10">
    <property type="entry name" value="Electron Transport, Fmn-binding Protein, Chain A"/>
    <property type="match status" value="1"/>
</dbReference>
<comment type="caution">
    <text evidence="1">The sequence shown here is derived from an EMBL/GenBank/DDBJ whole genome shotgun (WGS) entry which is preliminary data.</text>
</comment>
<dbReference type="Proteomes" id="UP000324358">
    <property type="component" value="Unassembled WGS sequence"/>
</dbReference>
<evidence type="ECO:0000313" key="2">
    <source>
        <dbReference type="Proteomes" id="UP000324358"/>
    </source>
</evidence>
<dbReference type="AlphaFoldDB" id="A0A5D0QNX6"/>
<sequence length="197" mass="22717">MNYPPKQHQDSSRKHLIHVINTYPLATVISVLNNEPIVTHIPLIYENNKLIGHLDGNNPHAALLQNQNKVTVIFSGPQCYISPSIYTTKQLPTWNYVKVHVEGVVSEIEDPESIKQTMVAMTEFLEQPHHNYTLDKNDPDMDTYLPYVKGFKIAITNWEGKFKLSQNRQTEDFEIAKTEMIKHNQVHLGDFLNQIIQ</sequence>
<dbReference type="PANTHER" id="PTHR35802:SF1">
    <property type="entry name" value="PROTEASE SYNTHASE AND SPORULATION PROTEIN PAI 2"/>
    <property type="match status" value="1"/>
</dbReference>